<dbReference type="OrthoDB" id="185373at2759"/>
<accession>A0A8T2SNJ6</accession>
<dbReference type="Gene3D" id="1.25.40.10">
    <property type="entry name" value="Tetratricopeptide repeat domain"/>
    <property type="match status" value="4"/>
</dbReference>
<keyword evidence="1" id="KW-0677">Repeat</keyword>
<dbReference type="Pfam" id="PF13041">
    <property type="entry name" value="PPR_2"/>
    <property type="match status" value="1"/>
</dbReference>
<dbReference type="AlphaFoldDB" id="A0A8T2SNJ6"/>
<dbReference type="GO" id="GO:0009451">
    <property type="term" value="P:RNA modification"/>
    <property type="evidence" value="ECO:0007669"/>
    <property type="project" value="InterPro"/>
</dbReference>
<evidence type="ECO:0000256" key="1">
    <source>
        <dbReference type="ARBA" id="ARBA00022737"/>
    </source>
</evidence>
<dbReference type="PROSITE" id="PS51375">
    <property type="entry name" value="PPR"/>
    <property type="match status" value="4"/>
</dbReference>
<dbReference type="InterPro" id="IPR046960">
    <property type="entry name" value="PPR_At4g14850-like_plant"/>
</dbReference>
<sequence length="454" mass="51110">MMKSLFDEAHLMLQIIRLLSKYNSRLDSFTLVCLLQGYINQGAFLEGKVLHSYLVKIGAQSNTFVWTALVDMYSKHGTMEEACKVFSAMTEQTLVSWNVMIVGFVKHGLIDRAWKLFRQMLSDSMSPDVATITSMVQACIATRNLDSARLLHFFATLRNLDSHSLFGNAMTDLYGKFNYLNDAQCVFMRIEGKDSVSWAAMLSAYALAELKDRCLISFYEMLQQDFKPDKSTFLCILNVCASLMTLDVGRIVHFLTVEASVEQTIDISNAIMNMYNKCGCINDSQQVLRSMHACDTVSWNTMIAGFAQSGYGFEALQLLHEMEELGANMDYVTLVELLYACSHAGILDVGILLLFMLENEHGVRAGLDHCTGLLDLFGRTGRLDEAFNFVDRIPFQPSGTTWKSLLSGCRIHNDLRRAHTAAEFVVDLEPHCDAAYLLLYNTSAIAIYDDIIWQ</sequence>
<proteinExistence type="predicted"/>
<name>A0A8T2SNJ6_CERRI</name>
<comment type="caution">
    <text evidence="3">The sequence shown here is derived from an EMBL/GenBank/DDBJ whole genome shotgun (WGS) entry which is preliminary data.</text>
</comment>
<dbReference type="InterPro" id="IPR011990">
    <property type="entry name" value="TPR-like_helical_dom_sf"/>
</dbReference>
<evidence type="ECO:0000256" key="2">
    <source>
        <dbReference type="PROSITE-ProRule" id="PRU00708"/>
    </source>
</evidence>
<dbReference type="Proteomes" id="UP000825935">
    <property type="component" value="Chromosome 18"/>
</dbReference>
<dbReference type="FunFam" id="1.25.40.10:FF:000343">
    <property type="entry name" value="Pentatricopeptide repeat-containing protein At3g58590"/>
    <property type="match status" value="1"/>
</dbReference>
<gene>
    <name evidence="3" type="ORF">KP509_18G031100</name>
</gene>
<keyword evidence="4" id="KW-1185">Reference proteome</keyword>
<dbReference type="GO" id="GO:0048731">
    <property type="term" value="P:system development"/>
    <property type="evidence" value="ECO:0007669"/>
    <property type="project" value="UniProtKB-ARBA"/>
</dbReference>
<feature type="repeat" description="PPR" evidence="2">
    <location>
        <begin position="62"/>
        <end position="92"/>
    </location>
</feature>
<dbReference type="InterPro" id="IPR002885">
    <property type="entry name" value="PPR_rpt"/>
</dbReference>
<dbReference type="Pfam" id="PF01535">
    <property type="entry name" value="PPR"/>
    <property type="match status" value="2"/>
</dbReference>
<feature type="repeat" description="PPR" evidence="2">
    <location>
        <begin position="93"/>
        <end position="127"/>
    </location>
</feature>
<feature type="repeat" description="PPR" evidence="2">
    <location>
        <begin position="295"/>
        <end position="329"/>
    </location>
</feature>
<feature type="repeat" description="PPR" evidence="2">
    <location>
        <begin position="194"/>
        <end position="228"/>
    </location>
</feature>
<dbReference type="NCBIfam" id="TIGR00756">
    <property type="entry name" value="PPR"/>
    <property type="match status" value="3"/>
</dbReference>
<evidence type="ECO:0000313" key="4">
    <source>
        <dbReference type="Proteomes" id="UP000825935"/>
    </source>
</evidence>
<reference evidence="3" key="1">
    <citation type="submission" date="2021-08" db="EMBL/GenBank/DDBJ databases">
        <title>WGS assembly of Ceratopteris richardii.</title>
        <authorList>
            <person name="Marchant D.B."/>
            <person name="Chen G."/>
            <person name="Jenkins J."/>
            <person name="Shu S."/>
            <person name="Leebens-Mack J."/>
            <person name="Grimwood J."/>
            <person name="Schmutz J."/>
            <person name="Soltis P."/>
            <person name="Soltis D."/>
            <person name="Chen Z.-H."/>
        </authorList>
    </citation>
    <scope>NUCLEOTIDE SEQUENCE</scope>
    <source>
        <strain evidence="3">Whitten #5841</strain>
        <tissue evidence="3">Leaf</tissue>
    </source>
</reference>
<evidence type="ECO:0008006" key="5">
    <source>
        <dbReference type="Google" id="ProtNLM"/>
    </source>
</evidence>
<protein>
    <recommendedName>
        <fullName evidence="5">Pentatricopeptide repeat-containing protein</fullName>
    </recommendedName>
</protein>
<dbReference type="FunFam" id="1.25.40.10:FF:000158">
    <property type="entry name" value="pentatricopeptide repeat-containing protein At2g33680"/>
    <property type="match status" value="1"/>
</dbReference>
<dbReference type="EMBL" id="CM035423">
    <property type="protein sequence ID" value="KAH7365495.1"/>
    <property type="molecule type" value="Genomic_DNA"/>
</dbReference>
<evidence type="ECO:0000313" key="3">
    <source>
        <dbReference type="EMBL" id="KAH7365495.1"/>
    </source>
</evidence>
<dbReference type="PANTHER" id="PTHR24015">
    <property type="entry name" value="OS07G0578800 PROTEIN-RELATED"/>
    <property type="match status" value="1"/>
</dbReference>
<dbReference type="GO" id="GO:0003723">
    <property type="term" value="F:RNA binding"/>
    <property type="evidence" value="ECO:0007669"/>
    <property type="project" value="InterPro"/>
</dbReference>
<organism evidence="3 4">
    <name type="scientific">Ceratopteris richardii</name>
    <name type="common">Triangle waterfern</name>
    <dbReference type="NCBI Taxonomy" id="49495"/>
    <lineage>
        <taxon>Eukaryota</taxon>
        <taxon>Viridiplantae</taxon>
        <taxon>Streptophyta</taxon>
        <taxon>Embryophyta</taxon>
        <taxon>Tracheophyta</taxon>
        <taxon>Polypodiopsida</taxon>
        <taxon>Polypodiidae</taxon>
        <taxon>Polypodiales</taxon>
        <taxon>Pteridineae</taxon>
        <taxon>Pteridaceae</taxon>
        <taxon>Parkerioideae</taxon>
        <taxon>Ceratopteris</taxon>
    </lineage>
</organism>
<dbReference type="PANTHER" id="PTHR24015:SF548">
    <property type="entry name" value="OS08G0340900 PROTEIN"/>
    <property type="match status" value="1"/>
</dbReference>